<protein>
    <recommendedName>
        <fullName evidence="1">Ig-like domain-containing protein</fullName>
    </recommendedName>
</protein>
<gene>
    <name evidence="2" type="ORF">B0A77_02750</name>
</gene>
<feature type="domain" description="Ig-like" evidence="1">
    <location>
        <begin position="340"/>
        <end position="419"/>
    </location>
</feature>
<dbReference type="Gene3D" id="2.60.40.2700">
    <property type="match status" value="1"/>
</dbReference>
<evidence type="ECO:0000259" key="1">
    <source>
        <dbReference type="Pfam" id="PF19081"/>
    </source>
</evidence>
<proteinExistence type="predicted"/>
<dbReference type="InterPro" id="IPR044023">
    <property type="entry name" value="Ig_7"/>
</dbReference>
<comment type="caution">
    <text evidence="2">The sequence shown here is derived from an EMBL/GenBank/DDBJ whole genome shotgun (WGS) entry which is preliminary data.</text>
</comment>
<dbReference type="NCBIfam" id="TIGR04131">
    <property type="entry name" value="Bac_Flav_CTERM"/>
    <property type="match status" value="1"/>
</dbReference>
<organism evidence="2 3">
    <name type="scientific">Flavobacterium branchiophilum</name>
    <dbReference type="NCBI Taxonomy" id="55197"/>
    <lineage>
        <taxon>Bacteria</taxon>
        <taxon>Pseudomonadati</taxon>
        <taxon>Bacteroidota</taxon>
        <taxon>Flavobacteriia</taxon>
        <taxon>Flavobacteriales</taxon>
        <taxon>Flavobacteriaceae</taxon>
        <taxon>Flavobacterium</taxon>
    </lineage>
</organism>
<evidence type="ECO:0000313" key="3">
    <source>
        <dbReference type="Proteomes" id="UP000220828"/>
    </source>
</evidence>
<sequence>MRFFVFFIYFYKMKLKTLTLFFILFCHFHVVQAQLGFCTGTKGDPIFTENFGSGLDFGPALNPGITSYTFINGTPNDGQYTLHYRTNLYSSWHNSLDHTPDTDVNGYNGKSLIVNASIAPNYFFKKVVTNLCVNTTFEFSAWLMNVYNAASVGACSGTGIPINVTFEIWDETETTLLQSGNTNAIQGTNAPIWTQYGLVFTTASNQTSVVLKMRNNGAGGCGNDLAIDDIMFRSCGDLAQIKTAGVNSNFMNICQNQLPNDIQLQVEINNPNNHVYQWQKSNDAINWTAISGANSTTYWVTNFSTTTYYRVKIAQDISNLNNDFCSTVTPEFGIHIISIPNAPTSLGNKTYCINEINKSIAVSVNTNETTNWYGSPTGNDLLLANSNVLTPSSSGTYYAEAKNINSLCISNTRTPVTIQLVDVPQLGANQNVLICPNESLLLTVNEENATYLWSNNATTPSIFVNQAGAYTVTVTIANNCSSTKTFFVTQSVVPKIAQVITEFSTVTIICENQGPFEYSLDGIHFQNSNTFYNVSGGLKKAYVRTTNSCNIPDIKAFVLVQIPNFFSPNNDGINDFFEIENAQDFRNFHFYIFDRYGKLIQKLSTSNSRWDGKYLGLDLPAADYWYSANFEDTIQISGHFSILR</sequence>
<reference evidence="2 3" key="1">
    <citation type="submission" date="2017-09" db="EMBL/GenBank/DDBJ databases">
        <title>Whole genomes of Flavobacteriaceae.</title>
        <authorList>
            <person name="Stine C."/>
            <person name="Li C."/>
            <person name="Tadesse D."/>
        </authorList>
    </citation>
    <scope>NUCLEOTIDE SEQUENCE [LARGE SCALE GENOMIC DNA]</scope>
    <source>
        <strain evidence="2 3">ATCC 35036</strain>
    </source>
</reference>
<dbReference type="Proteomes" id="UP000220828">
    <property type="component" value="Unassembled WGS sequence"/>
</dbReference>
<dbReference type="AlphaFoldDB" id="A0A2H3KDW8"/>
<dbReference type="Pfam" id="PF19081">
    <property type="entry name" value="Ig_7"/>
    <property type="match status" value="1"/>
</dbReference>
<dbReference type="OrthoDB" id="1652165at2"/>
<evidence type="ECO:0000313" key="2">
    <source>
        <dbReference type="EMBL" id="PDS26249.1"/>
    </source>
</evidence>
<dbReference type="EMBL" id="PCMW01000018">
    <property type="protein sequence ID" value="PDS26249.1"/>
    <property type="molecule type" value="Genomic_DNA"/>
</dbReference>
<dbReference type="InterPro" id="IPR026341">
    <property type="entry name" value="T9SS_type_B"/>
</dbReference>
<dbReference type="Pfam" id="PF13585">
    <property type="entry name" value="CHU_C"/>
    <property type="match status" value="1"/>
</dbReference>
<accession>A0A2H3KDW8</accession>
<name>A0A2H3KDW8_9FLAO</name>